<comment type="caution">
    <text evidence="1">The sequence shown here is derived from an EMBL/GenBank/DDBJ whole genome shotgun (WGS) entry which is preliminary data.</text>
</comment>
<accession>A0AAE4G945</accession>
<dbReference type="RefSeq" id="WP_284077024.1">
    <property type="nucleotide sequence ID" value="NZ_JAVLSM010000007.1"/>
</dbReference>
<dbReference type="InterPro" id="IPR046250">
    <property type="entry name" value="DUF6283"/>
</dbReference>
<protein>
    <submittedName>
        <fullName evidence="1">DUF6283 family protein</fullName>
    </submittedName>
</protein>
<dbReference type="Pfam" id="PF19800">
    <property type="entry name" value="DUF6283"/>
    <property type="match status" value="1"/>
</dbReference>
<dbReference type="EMBL" id="JAVRAA010000005">
    <property type="protein sequence ID" value="MDT0337557.1"/>
    <property type="molecule type" value="Genomic_DNA"/>
</dbReference>
<gene>
    <name evidence="1" type="ORF">RJN63_12005</name>
</gene>
<organism evidence="1">
    <name type="scientific">Herbaspirillum huttiense subsp. nephrolepidis</name>
    <dbReference type="NCBI Taxonomy" id="3075126"/>
    <lineage>
        <taxon>Bacteria</taxon>
        <taxon>Pseudomonadati</taxon>
        <taxon>Pseudomonadota</taxon>
        <taxon>Betaproteobacteria</taxon>
        <taxon>Burkholderiales</taxon>
        <taxon>Oxalobacteraceae</taxon>
        <taxon>Herbaspirillum</taxon>
    </lineage>
</organism>
<dbReference type="AlphaFoldDB" id="A0AAE4G945"/>
<proteinExistence type="predicted"/>
<sequence length="188" mass="21282">MNKSSPSRMTDRHYDDLARVIRRLGAVPSEAQLSTMSAMLRNGVSVEEVVHLQRDGEQPHPEKKEKLSTLKKPCAACPWRKRSSAQDIPNFDMELAERLSDTCPDRQGMGPSPSGRLFACHQSKEGDELVCAGWLASVGDAHPLIRLAVLQDRLSPELLRPRKNWPSLHSTYHEMMAKLRRTWKDSDE</sequence>
<reference evidence="1" key="1">
    <citation type="submission" date="2023-02" db="EMBL/GenBank/DDBJ databases">
        <title>Description of Herbaspirillum huttiense subsp. nephrolepsisexaltata and Herbaspirillum huttiense subsp. lycopersicon.</title>
        <authorList>
            <person name="Poudel M."/>
            <person name="Sharma A."/>
            <person name="Goss E."/>
            <person name="Tapia J.H."/>
            <person name="Harmon C.M."/>
            <person name="Jones J.B."/>
        </authorList>
    </citation>
    <scope>NUCLEOTIDE SEQUENCE</scope>
    <source>
        <strain evidence="1">NC40101</strain>
    </source>
</reference>
<name>A0AAE4G945_9BURK</name>
<evidence type="ECO:0000313" key="1">
    <source>
        <dbReference type="EMBL" id="MDT0337557.1"/>
    </source>
</evidence>